<evidence type="ECO:0000256" key="1">
    <source>
        <dbReference type="ARBA" id="ARBA00006484"/>
    </source>
</evidence>
<dbReference type="InParanoid" id="A0A7L4YJ99"/>
<keyword evidence="3" id="KW-0560">Oxidoreductase</keyword>
<dbReference type="RefSeq" id="WP_159542768.1">
    <property type="nucleotide sequence ID" value="NZ_CP047156.1"/>
</dbReference>
<dbReference type="InterPro" id="IPR002347">
    <property type="entry name" value="SDR_fam"/>
</dbReference>
<dbReference type="EMBL" id="CP047156">
    <property type="protein sequence ID" value="QHB99370.1"/>
    <property type="molecule type" value="Genomic_DNA"/>
</dbReference>
<dbReference type="InterPro" id="IPR057326">
    <property type="entry name" value="KR_dom"/>
</dbReference>
<dbReference type="Gene3D" id="3.40.50.720">
    <property type="entry name" value="NAD(P)-binding Rossmann-like Domain"/>
    <property type="match status" value="1"/>
</dbReference>
<dbReference type="InterPro" id="IPR050259">
    <property type="entry name" value="SDR"/>
</dbReference>
<dbReference type="GO" id="GO:0032787">
    <property type="term" value="P:monocarboxylic acid metabolic process"/>
    <property type="evidence" value="ECO:0007669"/>
    <property type="project" value="UniProtKB-ARBA"/>
</dbReference>
<dbReference type="PRINTS" id="PR00080">
    <property type="entry name" value="SDRFAMILY"/>
</dbReference>
<reference evidence="5 6" key="1">
    <citation type="journal article" date="2018" name="Int. J. Syst. Evol. Microbiol.">
        <title>Epidermidibacterium keratini gen. nov., sp. nov., a member of the family Sporichthyaceae, isolated from keratin epidermis.</title>
        <authorList>
            <person name="Lee D.G."/>
            <person name="Trujillo M.E."/>
            <person name="Kang S."/>
            <person name="Nam J.J."/>
            <person name="Kim Y.J."/>
        </authorList>
    </citation>
    <scope>NUCLEOTIDE SEQUENCE [LARGE SCALE GENOMIC DNA]</scope>
    <source>
        <strain evidence="5 6">EPI-7</strain>
    </source>
</reference>
<evidence type="ECO:0000313" key="6">
    <source>
        <dbReference type="Proteomes" id="UP000463857"/>
    </source>
</evidence>
<dbReference type="NCBIfam" id="NF005559">
    <property type="entry name" value="PRK07231.1"/>
    <property type="match status" value="1"/>
</dbReference>
<dbReference type="Proteomes" id="UP000463857">
    <property type="component" value="Chromosome"/>
</dbReference>
<dbReference type="AlphaFoldDB" id="A0A7L4YJ99"/>
<dbReference type="SMART" id="SM00822">
    <property type="entry name" value="PKS_KR"/>
    <property type="match status" value="1"/>
</dbReference>
<dbReference type="NCBIfam" id="NF009466">
    <property type="entry name" value="PRK12826.1-2"/>
    <property type="match status" value="1"/>
</dbReference>
<sequence>MYDFSGKVAFVTGAAQGIGKETAVLLAKGGAKVAAVDLKEDAVAGTVEAINLAGGEAIGIGADVSNMDQVTAAVERTVNELGGIHILVNNAGIIRDNLLFKMTEDDWDAVMSVHLRGAFNTCKQATKYMTEQKYGKIVNLSSRSSLGNRGQANYSAAKAGIIGFTSTLALELGKFNINVNAVAPGYIETPMTDSTAARVGVDKEDFKKAAAANTPLGRVGQPIDIANVIAFFASDDSSFVTGQTLHVNGGR</sequence>
<protein>
    <submittedName>
        <fullName evidence="5">SDR family oxidoreductase</fullName>
    </submittedName>
</protein>
<dbReference type="PANTHER" id="PTHR42879">
    <property type="entry name" value="3-OXOACYL-(ACYL-CARRIER-PROTEIN) REDUCTASE"/>
    <property type="match status" value="1"/>
</dbReference>
<dbReference type="PRINTS" id="PR00081">
    <property type="entry name" value="GDHRDH"/>
</dbReference>
<keyword evidence="2" id="KW-0521">NADP</keyword>
<gene>
    <name evidence="5" type="ORF">EK0264_03090</name>
</gene>
<comment type="similarity">
    <text evidence="1">Belongs to the short-chain dehydrogenases/reductases (SDR) family.</text>
</comment>
<dbReference type="KEGG" id="eke:EK0264_03090"/>
<dbReference type="FunFam" id="3.40.50.720:FF:000115">
    <property type="entry name" value="3-oxoacyl-[acyl-carrier-protein] reductase FabG"/>
    <property type="match status" value="1"/>
</dbReference>
<evidence type="ECO:0000313" key="5">
    <source>
        <dbReference type="EMBL" id="QHB99370.1"/>
    </source>
</evidence>
<dbReference type="InterPro" id="IPR020904">
    <property type="entry name" value="Sc_DH/Rdtase_CS"/>
</dbReference>
<keyword evidence="6" id="KW-1185">Reference proteome</keyword>
<name>A0A7L4YJ99_9ACTN</name>
<evidence type="ECO:0000256" key="3">
    <source>
        <dbReference type="ARBA" id="ARBA00023002"/>
    </source>
</evidence>
<dbReference type="OrthoDB" id="517007at2"/>
<dbReference type="GO" id="GO:0016491">
    <property type="term" value="F:oxidoreductase activity"/>
    <property type="evidence" value="ECO:0007669"/>
    <property type="project" value="UniProtKB-KW"/>
</dbReference>
<feature type="domain" description="Ketoreductase" evidence="4">
    <location>
        <begin position="7"/>
        <end position="185"/>
    </location>
</feature>
<proteinExistence type="inferred from homology"/>
<evidence type="ECO:0000256" key="2">
    <source>
        <dbReference type="ARBA" id="ARBA00022857"/>
    </source>
</evidence>
<organism evidence="5 6">
    <name type="scientific">Epidermidibacterium keratini</name>
    <dbReference type="NCBI Taxonomy" id="1891644"/>
    <lineage>
        <taxon>Bacteria</taxon>
        <taxon>Bacillati</taxon>
        <taxon>Actinomycetota</taxon>
        <taxon>Actinomycetes</taxon>
        <taxon>Sporichthyales</taxon>
        <taxon>Sporichthyaceae</taxon>
        <taxon>Epidermidibacterium</taxon>
    </lineage>
</organism>
<dbReference type="SUPFAM" id="SSF51735">
    <property type="entry name" value="NAD(P)-binding Rossmann-fold domains"/>
    <property type="match status" value="1"/>
</dbReference>
<dbReference type="PROSITE" id="PS00061">
    <property type="entry name" value="ADH_SHORT"/>
    <property type="match status" value="1"/>
</dbReference>
<evidence type="ECO:0000259" key="4">
    <source>
        <dbReference type="SMART" id="SM00822"/>
    </source>
</evidence>
<dbReference type="InterPro" id="IPR036291">
    <property type="entry name" value="NAD(P)-bd_dom_sf"/>
</dbReference>
<accession>A0A7L4YJ99</accession>
<dbReference type="Pfam" id="PF13561">
    <property type="entry name" value="adh_short_C2"/>
    <property type="match status" value="1"/>
</dbReference>
<dbReference type="PANTHER" id="PTHR42879:SF2">
    <property type="entry name" value="3-OXOACYL-[ACYL-CARRIER-PROTEIN] REDUCTASE FABG"/>
    <property type="match status" value="1"/>
</dbReference>